<dbReference type="GeneID" id="111116852"/>
<feature type="coiled-coil region" evidence="2">
    <location>
        <begin position="107"/>
        <end position="167"/>
    </location>
</feature>
<dbReference type="SMART" id="SM00336">
    <property type="entry name" value="BBOX"/>
    <property type="match status" value="2"/>
</dbReference>
<keyword evidence="2" id="KW-0175">Coiled coil</keyword>
<gene>
    <name evidence="5" type="primary">LOC111116852</name>
</gene>
<dbReference type="AlphaFoldDB" id="A0A8B8C8X6"/>
<dbReference type="PANTHER" id="PTHR25462">
    <property type="entry name" value="BONUS, ISOFORM C-RELATED"/>
    <property type="match status" value="1"/>
</dbReference>
<keyword evidence="1" id="KW-0479">Metal-binding</keyword>
<dbReference type="InterPro" id="IPR047153">
    <property type="entry name" value="TRIM45/56/19-like"/>
</dbReference>
<dbReference type="CDD" id="cd19757">
    <property type="entry name" value="Bbox1"/>
    <property type="match status" value="1"/>
</dbReference>
<proteinExistence type="predicted"/>
<accession>A0A8B8C8X6</accession>
<dbReference type="InterPro" id="IPR000315">
    <property type="entry name" value="Znf_B-box"/>
</dbReference>
<sequence>MLGIMAAELVQAQHFVECDECENNPAKFVCKTCPGNLCDKCKTEHGNRKISKNHEITEFNTEYDDLVDFLYCSDHKTKKLECFCDPCKKPVCTDCIVSSHNGLGHAVKALSETYKDIKKDLQAKKEEIDKNLLPKYREMLAKEVLKKSDLSKQADQVQKQIESHTLDIIEMVKDTAKKIIEDLRSDERKGIQEIDESSNRIQKTIQKLQVTEETLSKNIEGKPGVAFFTPLDSNLLEQFQRLPSLCNYILRDFQAGQITSQIERLFGKCPGLLIQTEREIMKEAHSAVPYGYGIGMGIDRHRSSPFRMGKR</sequence>
<dbReference type="Gene3D" id="3.30.160.60">
    <property type="entry name" value="Classic Zinc Finger"/>
    <property type="match status" value="1"/>
</dbReference>
<evidence type="ECO:0000259" key="3">
    <source>
        <dbReference type="PROSITE" id="PS50119"/>
    </source>
</evidence>
<feature type="domain" description="B box-type" evidence="3">
    <location>
        <begin position="67"/>
        <end position="110"/>
    </location>
</feature>
<keyword evidence="1" id="KW-0863">Zinc-finger</keyword>
<dbReference type="GO" id="GO:0008270">
    <property type="term" value="F:zinc ion binding"/>
    <property type="evidence" value="ECO:0007669"/>
    <property type="project" value="UniProtKB-KW"/>
</dbReference>
<dbReference type="OrthoDB" id="6579649at2759"/>
<evidence type="ECO:0000313" key="4">
    <source>
        <dbReference type="Proteomes" id="UP000694844"/>
    </source>
</evidence>
<keyword evidence="4" id="KW-1185">Reference proteome</keyword>
<reference evidence="5" key="1">
    <citation type="submission" date="2025-08" db="UniProtKB">
        <authorList>
            <consortium name="RefSeq"/>
        </authorList>
    </citation>
    <scope>IDENTIFICATION</scope>
    <source>
        <tissue evidence="5">Whole sample</tissue>
    </source>
</reference>
<dbReference type="RefSeq" id="XP_022311584.1">
    <property type="nucleotide sequence ID" value="XM_022455876.1"/>
</dbReference>
<evidence type="ECO:0000256" key="2">
    <source>
        <dbReference type="SAM" id="Coils"/>
    </source>
</evidence>
<dbReference type="PANTHER" id="PTHR25462:SF296">
    <property type="entry name" value="MEIOTIC P26, ISOFORM F"/>
    <property type="match status" value="1"/>
</dbReference>
<dbReference type="KEGG" id="cvn:111116852"/>
<dbReference type="SUPFAM" id="SSF57845">
    <property type="entry name" value="B-box zinc-binding domain"/>
    <property type="match status" value="1"/>
</dbReference>
<evidence type="ECO:0000313" key="5">
    <source>
        <dbReference type="RefSeq" id="XP_022311584.1"/>
    </source>
</evidence>
<protein>
    <submittedName>
        <fullName evidence="5">Tripartite motif-containing protein 45-like</fullName>
    </submittedName>
</protein>
<feature type="domain" description="B box-type" evidence="3">
    <location>
        <begin position="13"/>
        <end position="59"/>
    </location>
</feature>
<keyword evidence="1" id="KW-0862">Zinc</keyword>
<dbReference type="PROSITE" id="PS50119">
    <property type="entry name" value="ZF_BBOX"/>
    <property type="match status" value="2"/>
</dbReference>
<name>A0A8B8C8X6_CRAVI</name>
<organism evidence="4 5">
    <name type="scientific">Crassostrea virginica</name>
    <name type="common">Eastern oyster</name>
    <dbReference type="NCBI Taxonomy" id="6565"/>
    <lineage>
        <taxon>Eukaryota</taxon>
        <taxon>Metazoa</taxon>
        <taxon>Spiralia</taxon>
        <taxon>Lophotrochozoa</taxon>
        <taxon>Mollusca</taxon>
        <taxon>Bivalvia</taxon>
        <taxon>Autobranchia</taxon>
        <taxon>Pteriomorphia</taxon>
        <taxon>Ostreida</taxon>
        <taxon>Ostreoidea</taxon>
        <taxon>Ostreidae</taxon>
        <taxon>Crassostrea</taxon>
    </lineage>
</organism>
<dbReference type="Pfam" id="PF00643">
    <property type="entry name" value="zf-B_box"/>
    <property type="match status" value="2"/>
</dbReference>
<dbReference type="Proteomes" id="UP000694844">
    <property type="component" value="Chromosome 10"/>
</dbReference>
<evidence type="ECO:0000256" key="1">
    <source>
        <dbReference type="PROSITE-ProRule" id="PRU00024"/>
    </source>
</evidence>
<dbReference type="Gene3D" id="4.10.830.40">
    <property type="match status" value="1"/>
</dbReference>